<evidence type="ECO:0000256" key="2">
    <source>
        <dbReference type="SAM" id="MobiDB-lite"/>
    </source>
</evidence>
<dbReference type="EMBL" id="CP015057">
    <property type="protein sequence ID" value="QGN16357.1"/>
    <property type="molecule type" value="Genomic_DNA"/>
</dbReference>
<keyword evidence="5" id="KW-1185">Reference proteome</keyword>
<keyword evidence="1" id="KW-0175">Coiled coil</keyword>
<dbReference type="Pfam" id="PF00789">
    <property type="entry name" value="UBX"/>
    <property type="match status" value="1"/>
</dbReference>
<sequence length="622" mass="71195">MPVIEHNDERFELSHSEEQKLNEFQMITSFPTEELPNVIKLLRNHSWQLEHALGRYFDGNWKENLDYEPPTHPPVSEEPEPVANNLPASNSEQAINSAFITRPEGLLPRLPVIHRLPFNYKEKLHVVGINSQPGVTNLYSGNTALMTVLFLPNLIVKIAFHLFSWLGFLISYALGLHLTTANSHRIYEIPSKPDLDRKPKDSLHDIKEIGGDSANAFLPLCSEAPYNTIFDECESKYKFMLLILIGPINGEDDEVDTNSKAFVEKILLNPSTVELLKQYSDKMNIYIRTVNDPECWALSKQLKLKYSLECLLVANVMNSWNSTLSSQKMSIISRLKVKSLQRFQNSLKTAVQRYSPELIVSATEKEELEIARKIKEMQDDAYQESLKRDAEKQLKREREEEEERLKLMMEAQKQEMIALKKIHYGLCMLLTCLEVYESKGQNSTENVSNIQFRTSDGKRIVKAFKSSDTLRDVYTQIAAHLYLDLSADSTSVIEKVLYKLNELCDDIRETKSSQKSKILQSSDDLESLSEAQLKELIQEDFKNFGLLVDNADITFDFELVSPFPRSQIADDPIIQLAEKPELWPNGSLLVETLVDEMSSEEDDDDEDSSNVNSDYEEDDCES</sequence>
<dbReference type="Gene3D" id="1.10.8.10">
    <property type="entry name" value="DNA helicase RuvA subunit, C-terminal domain"/>
    <property type="match status" value="1"/>
</dbReference>
<dbReference type="InterPro" id="IPR050730">
    <property type="entry name" value="UBX_domain-protein"/>
</dbReference>
<feature type="domain" description="UBX" evidence="3">
    <location>
        <begin position="443"/>
        <end position="474"/>
    </location>
</feature>
<evidence type="ECO:0000313" key="4">
    <source>
        <dbReference type="EMBL" id="QGN16357.1"/>
    </source>
</evidence>
<reference evidence="4 5" key="1">
    <citation type="submission" date="2016-03" db="EMBL/GenBank/DDBJ databases">
        <title>How can Kluyveromyces marxianus grow so fast - potential evolutionary course in Saccharomyces Complex revealed by comparative genomics.</title>
        <authorList>
            <person name="Mo W."/>
            <person name="Lu W."/>
            <person name="Yang X."/>
            <person name="Qi J."/>
            <person name="Lv H."/>
        </authorList>
    </citation>
    <scope>NUCLEOTIDE SEQUENCE [LARGE SCALE GENOMIC DNA]</scope>
    <source>
        <strain evidence="4 5">FIM1</strain>
    </source>
</reference>
<protein>
    <submittedName>
        <fullName evidence="4">UBX domain-containing protein 2</fullName>
    </submittedName>
</protein>
<proteinExistence type="predicted"/>
<dbReference type="SMART" id="SM00166">
    <property type="entry name" value="UBX"/>
    <property type="match status" value="1"/>
</dbReference>
<dbReference type="PROSITE" id="PS50033">
    <property type="entry name" value="UBX"/>
    <property type="match status" value="1"/>
</dbReference>
<evidence type="ECO:0000259" key="3">
    <source>
        <dbReference type="PROSITE" id="PS50033"/>
    </source>
</evidence>
<dbReference type="Pfam" id="PF14555">
    <property type="entry name" value="UBA_4"/>
    <property type="match status" value="1"/>
</dbReference>
<dbReference type="PANTHER" id="PTHR23322">
    <property type="entry name" value="FAS-ASSOCIATED PROTEIN"/>
    <property type="match status" value="1"/>
</dbReference>
<name>A0ABX6EZ34_KLUMA</name>
<dbReference type="SUPFAM" id="SSF54236">
    <property type="entry name" value="Ubiquitin-like"/>
    <property type="match status" value="1"/>
</dbReference>
<dbReference type="PANTHER" id="PTHR23322:SF1">
    <property type="entry name" value="FAS-ASSOCIATED FACTOR 2"/>
    <property type="match status" value="1"/>
</dbReference>
<dbReference type="Proteomes" id="UP000422736">
    <property type="component" value="Chromosome 4"/>
</dbReference>
<organism evidence="4 5">
    <name type="scientific">Kluyveromyces marxianus</name>
    <name type="common">Yeast</name>
    <name type="synonym">Candida kefyr</name>
    <dbReference type="NCBI Taxonomy" id="4911"/>
    <lineage>
        <taxon>Eukaryota</taxon>
        <taxon>Fungi</taxon>
        <taxon>Dikarya</taxon>
        <taxon>Ascomycota</taxon>
        <taxon>Saccharomycotina</taxon>
        <taxon>Saccharomycetes</taxon>
        <taxon>Saccharomycetales</taxon>
        <taxon>Saccharomycetaceae</taxon>
        <taxon>Kluyveromyces</taxon>
    </lineage>
</organism>
<feature type="coiled-coil region" evidence="1">
    <location>
        <begin position="383"/>
        <end position="415"/>
    </location>
</feature>
<feature type="region of interest" description="Disordered" evidence="2">
    <location>
        <begin position="594"/>
        <end position="622"/>
    </location>
</feature>
<evidence type="ECO:0000256" key="1">
    <source>
        <dbReference type="SAM" id="Coils"/>
    </source>
</evidence>
<accession>A0ABX6EZ34</accession>
<dbReference type="InterPro" id="IPR029071">
    <property type="entry name" value="Ubiquitin-like_domsf"/>
</dbReference>
<dbReference type="Gene3D" id="3.10.20.90">
    <property type="entry name" value="Phosphatidylinositol 3-kinase Catalytic Subunit, Chain A, domain 1"/>
    <property type="match status" value="1"/>
</dbReference>
<gene>
    <name evidence="4" type="primary">UBX2</name>
    <name evidence="4" type="ORF">FIM1_3063</name>
</gene>
<dbReference type="InterPro" id="IPR001012">
    <property type="entry name" value="UBX_dom"/>
</dbReference>
<evidence type="ECO:0000313" key="5">
    <source>
        <dbReference type="Proteomes" id="UP000422736"/>
    </source>
</evidence>